<organism evidence="3 4">
    <name type="scientific">Variovorax rhizosphaerae</name>
    <dbReference type="NCBI Taxonomy" id="1836200"/>
    <lineage>
        <taxon>Bacteria</taxon>
        <taxon>Pseudomonadati</taxon>
        <taxon>Pseudomonadota</taxon>
        <taxon>Betaproteobacteria</taxon>
        <taxon>Burkholderiales</taxon>
        <taxon>Comamonadaceae</taxon>
        <taxon>Variovorax</taxon>
    </lineage>
</organism>
<dbReference type="SUPFAM" id="SSF52200">
    <property type="entry name" value="Toll/Interleukin receptor TIR domain"/>
    <property type="match status" value="1"/>
</dbReference>
<dbReference type="RefSeq" id="WP_340343696.1">
    <property type="nucleotide sequence ID" value="NZ_JBBKZT010000008.1"/>
</dbReference>
<protein>
    <submittedName>
        <fullName evidence="3">TIR domain-containing protein</fullName>
    </submittedName>
</protein>
<reference evidence="3 4" key="1">
    <citation type="submission" date="2024-03" db="EMBL/GenBank/DDBJ databases">
        <title>Novel species of the genus Variovorax.</title>
        <authorList>
            <person name="Liu Q."/>
            <person name="Xin Y.-H."/>
        </authorList>
    </citation>
    <scope>NUCLEOTIDE SEQUENCE [LARGE SCALE GENOMIC DNA]</scope>
    <source>
        <strain evidence="3 4">KACC 18900</strain>
    </source>
</reference>
<dbReference type="PROSITE" id="PS50104">
    <property type="entry name" value="TIR"/>
    <property type="match status" value="1"/>
</dbReference>
<dbReference type="Proteomes" id="UP001385892">
    <property type="component" value="Unassembled WGS sequence"/>
</dbReference>
<proteinExistence type="predicted"/>
<evidence type="ECO:0000256" key="1">
    <source>
        <dbReference type="SAM" id="MobiDB-lite"/>
    </source>
</evidence>
<dbReference type="InterPro" id="IPR035897">
    <property type="entry name" value="Toll_tir_struct_dom_sf"/>
</dbReference>
<accession>A0ABU8WM00</accession>
<dbReference type="EMBL" id="JBBKZT010000008">
    <property type="protein sequence ID" value="MEJ8848562.1"/>
    <property type="molecule type" value="Genomic_DNA"/>
</dbReference>
<gene>
    <name evidence="3" type="ORF">WKW82_18020</name>
</gene>
<comment type="caution">
    <text evidence="3">The sequence shown here is derived from an EMBL/GenBank/DDBJ whole genome shotgun (WGS) entry which is preliminary data.</text>
</comment>
<dbReference type="InterPro" id="IPR000157">
    <property type="entry name" value="TIR_dom"/>
</dbReference>
<evidence type="ECO:0000259" key="2">
    <source>
        <dbReference type="PROSITE" id="PS50104"/>
    </source>
</evidence>
<sequence length="521" mass="56996">MRGGARDGHNRSVDMAFLPGFAFDIFVSYSHVDNLGDLWVNKFHDRLEIALAKQHGRAGVITLWRDKRLHGNQLFDNTIKAAVEGSALFLAITSNGYLASDYCLQELRWFHAKAEAEPQGGRVGDTSRICNVLLAPLPPERWPVEYGRSSGFPFHDADDPNDPSGALGQPTDPEEDRLRFKRQMNALTVALIQTLQAFHAALEQATAAHAPAPAPAASASTSAGPRVFVADVSDALAGHRRRLVSELRTKGLAVASNVPPPYEAEAHDARVRELTQEALLSVHLLDQTPGREVDGVDGQTYPLRQLELARGRASSQLIWVPSDLDTPTVEDEAYRGILENLENGEREGSGHDFVRGARPLLVSQIVDKVAQLRKRAEAQAGPRGSVLLDTHLKDQLYALELSRLLVGRSIQPYINPQEDDPNKNLEAFESRLRQVSSLVILFGQVSEAWVRRRLGLALQMSVINDLQVKSFFVLIVPPAKASDAERFARGPVQVQLIDNSGSPDLAARSVDTLCGADGVPA</sequence>
<name>A0ABU8WM00_9BURK</name>
<evidence type="ECO:0000313" key="3">
    <source>
        <dbReference type="EMBL" id="MEJ8848562.1"/>
    </source>
</evidence>
<feature type="domain" description="TIR" evidence="2">
    <location>
        <begin position="21"/>
        <end position="180"/>
    </location>
</feature>
<keyword evidence="4" id="KW-1185">Reference proteome</keyword>
<feature type="region of interest" description="Disordered" evidence="1">
    <location>
        <begin position="148"/>
        <end position="174"/>
    </location>
</feature>
<evidence type="ECO:0000313" key="4">
    <source>
        <dbReference type="Proteomes" id="UP001385892"/>
    </source>
</evidence>
<dbReference type="Pfam" id="PF13676">
    <property type="entry name" value="TIR_2"/>
    <property type="match status" value="1"/>
</dbReference>
<dbReference type="Gene3D" id="3.40.50.10140">
    <property type="entry name" value="Toll/interleukin-1 receptor homology (TIR) domain"/>
    <property type="match status" value="1"/>
</dbReference>